<dbReference type="InterPro" id="IPR029032">
    <property type="entry name" value="AhpD-like"/>
</dbReference>
<accession>A0ABW4L914</accession>
<name>A0ABW4L914_9MICO</name>
<feature type="domain" description="Carboxymuconolactone decarboxylase-like" evidence="1">
    <location>
        <begin position="63"/>
        <end position="131"/>
    </location>
</feature>
<dbReference type="Gene3D" id="1.20.1290.10">
    <property type="entry name" value="AhpD-like"/>
    <property type="match status" value="1"/>
</dbReference>
<dbReference type="InterPro" id="IPR003779">
    <property type="entry name" value="CMD-like"/>
</dbReference>
<protein>
    <submittedName>
        <fullName evidence="2">Carboxymuconolactone decarboxylase family protein</fullName>
    </submittedName>
</protein>
<dbReference type="PANTHER" id="PTHR34846">
    <property type="entry name" value="4-CARBOXYMUCONOLACTONE DECARBOXYLASE FAMILY PROTEIN (AFU_ORTHOLOGUE AFUA_6G11590)"/>
    <property type="match status" value="1"/>
</dbReference>
<dbReference type="PANTHER" id="PTHR34846:SF10">
    <property type="entry name" value="CYTOPLASMIC PROTEIN"/>
    <property type="match status" value="1"/>
</dbReference>
<dbReference type="EMBL" id="JBHUEE010000012">
    <property type="protein sequence ID" value="MFD1719717.1"/>
    <property type="molecule type" value="Genomic_DNA"/>
</dbReference>
<dbReference type="SUPFAM" id="SSF69118">
    <property type="entry name" value="AhpD-like"/>
    <property type="match status" value="1"/>
</dbReference>
<comment type="caution">
    <text evidence="2">The sequence shown here is derived from an EMBL/GenBank/DDBJ whole genome shotgun (WGS) entry which is preliminary data.</text>
</comment>
<evidence type="ECO:0000259" key="1">
    <source>
        <dbReference type="Pfam" id="PF02627"/>
    </source>
</evidence>
<reference evidence="3" key="1">
    <citation type="journal article" date="2019" name="Int. J. Syst. Evol. Microbiol.">
        <title>The Global Catalogue of Microorganisms (GCM) 10K type strain sequencing project: providing services to taxonomists for standard genome sequencing and annotation.</title>
        <authorList>
            <consortium name="The Broad Institute Genomics Platform"/>
            <consortium name="The Broad Institute Genome Sequencing Center for Infectious Disease"/>
            <person name="Wu L."/>
            <person name="Ma J."/>
        </authorList>
    </citation>
    <scope>NUCLEOTIDE SEQUENCE [LARGE SCALE GENOMIC DNA]</scope>
    <source>
        <strain evidence="3">JCM 17130</strain>
    </source>
</reference>
<dbReference type="Proteomes" id="UP001597277">
    <property type="component" value="Unassembled WGS sequence"/>
</dbReference>
<proteinExistence type="predicted"/>
<keyword evidence="3" id="KW-1185">Reference proteome</keyword>
<gene>
    <name evidence="2" type="ORF">ACFSE6_17870</name>
</gene>
<sequence>MTIELAPARNDARIPLETSGPLAWLLTRLSRRIYGKVLDPLRVASHHRPVLVTSLLLEAGAGRWKKLPRQLQALAVMTTAQEIGCSWCMDFGYWEYHHRGVEPRKLRDVPHWRESPVYTPIERAVMAYAEAATATPPTVTDEMVADLREQLTDAQVVELASLVALENHRSRINAGLGLTSQGFKAECEVPQPRAS</sequence>
<dbReference type="Pfam" id="PF02627">
    <property type="entry name" value="CMD"/>
    <property type="match status" value="1"/>
</dbReference>
<dbReference type="RefSeq" id="WP_388010566.1">
    <property type="nucleotide sequence ID" value="NZ_JBHUEE010000012.1"/>
</dbReference>
<evidence type="ECO:0000313" key="3">
    <source>
        <dbReference type="Proteomes" id="UP001597277"/>
    </source>
</evidence>
<organism evidence="2 3">
    <name type="scientific">Georgenia deserti</name>
    <dbReference type="NCBI Taxonomy" id="2093781"/>
    <lineage>
        <taxon>Bacteria</taxon>
        <taxon>Bacillati</taxon>
        <taxon>Actinomycetota</taxon>
        <taxon>Actinomycetes</taxon>
        <taxon>Micrococcales</taxon>
        <taxon>Bogoriellaceae</taxon>
        <taxon>Georgenia</taxon>
    </lineage>
</organism>
<evidence type="ECO:0000313" key="2">
    <source>
        <dbReference type="EMBL" id="MFD1719717.1"/>
    </source>
</evidence>